<feature type="domain" description="NPR1/NIM1-like C-terminal" evidence="2">
    <location>
        <begin position="50"/>
        <end position="96"/>
    </location>
</feature>
<dbReference type="PANTHER" id="PTHR46475:SF7">
    <property type="entry name" value="REGULATORY PROTEIN, PUTATIVE-RELATED"/>
    <property type="match status" value="1"/>
</dbReference>
<dbReference type="InterPro" id="IPR044292">
    <property type="entry name" value="NPR"/>
</dbReference>
<evidence type="ECO:0000313" key="4">
    <source>
        <dbReference type="Proteomes" id="UP001374535"/>
    </source>
</evidence>
<dbReference type="GO" id="GO:0050832">
    <property type="term" value="P:defense response to fungus"/>
    <property type="evidence" value="ECO:0007669"/>
    <property type="project" value="TreeGrafter"/>
</dbReference>
<dbReference type="EMBL" id="CP144700">
    <property type="protein sequence ID" value="WVZ22844.1"/>
    <property type="molecule type" value="Genomic_DNA"/>
</dbReference>
<dbReference type="GO" id="GO:2000022">
    <property type="term" value="P:regulation of jasmonic acid mediated signaling pathway"/>
    <property type="evidence" value="ECO:0007669"/>
    <property type="project" value="InterPro"/>
</dbReference>
<reference evidence="3 4" key="1">
    <citation type="journal article" date="2023" name="Life. Sci Alliance">
        <title>Evolutionary insights into 3D genome organization and epigenetic landscape of Vigna mungo.</title>
        <authorList>
            <person name="Junaid A."/>
            <person name="Singh B."/>
            <person name="Bhatia S."/>
        </authorList>
    </citation>
    <scope>NUCLEOTIDE SEQUENCE [LARGE SCALE GENOMIC DNA]</scope>
    <source>
        <strain evidence="3">Urdbean</strain>
    </source>
</reference>
<sequence>MLHYACAYSDSKVVQEFLGLEYTVLHVAARPKDPSILVALMSKGAYAIDTTPDGQTCKESNKDRPCVDLLEREMRRSFMTLTADDMHMRLDYLEDKGSNLNSAQKDITQADFGLSPARSVGPHMFSLVSDGSSSTLHARVATHIRIEQRNGRISEVYGARQWRSGECVRFLKLKRSSKREGS</sequence>
<evidence type="ECO:0000256" key="1">
    <source>
        <dbReference type="ARBA" id="ARBA00004202"/>
    </source>
</evidence>
<comment type="subcellular location">
    <subcellularLocation>
        <location evidence="1">Cell membrane</location>
        <topology evidence="1">Peripheral membrane protein</topology>
    </subcellularLocation>
</comment>
<proteinExistence type="predicted"/>
<organism evidence="3 4">
    <name type="scientific">Vigna mungo</name>
    <name type="common">Black gram</name>
    <name type="synonym">Phaseolus mungo</name>
    <dbReference type="NCBI Taxonomy" id="3915"/>
    <lineage>
        <taxon>Eukaryota</taxon>
        <taxon>Viridiplantae</taxon>
        <taxon>Streptophyta</taxon>
        <taxon>Embryophyta</taxon>
        <taxon>Tracheophyta</taxon>
        <taxon>Spermatophyta</taxon>
        <taxon>Magnoliopsida</taxon>
        <taxon>eudicotyledons</taxon>
        <taxon>Gunneridae</taxon>
        <taxon>Pentapetalae</taxon>
        <taxon>rosids</taxon>
        <taxon>fabids</taxon>
        <taxon>Fabales</taxon>
        <taxon>Fabaceae</taxon>
        <taxon>Papilionoideae</taxon>
        <taxon>50 kb inversion clade</taxon>
        <taxon>NPAAA clade</taxon>
        <taxon>indigoferoid/millettioid clade</taxon>
        <taxon>Phaseoleae</taxon>
        <taxon>Vigna</taxon>
    </lineage>
</organism>
<dbReference type="GO" id="GO:0005634">
    <property type="term" value="C:nucleus"/>
    <property type="evidence" value="ECO:0007669"/>
    <property type="project" value="TreeGrafter"/>
</dbReference>
<dbReference type="GO" id="GO:0009862">
    <property type="term" value="P:systemic acquired resistance, salicylic acid mediated signaling pathway"/>
    <property type="evidence" value="ECO:0007669"/>
    <property type="project" value="InterPro"/>
</dbReference>
<dbReference type="InterPro" id="IPR036770">
    <property type="entry name" value="Ankyrin_rpt-contain_sf"/>
</dbReference>
<dbReference type="AlphaFoldDB" id="A0AAQ3P7R8"/>
<evidence type="ECO:0000259" key="2">
    <source>
        <dbReference type="Pfam" id="PF12313"/>
    </source>
</evidence>
<dbReference type="PANTHER" id="PTHR46475">
    <property type="entry name" value="REGULATORY PROTEIN NPR3"/>
    <property type="match status" value="1"/>
</dbReference>
<protein>
    <recommendedName>
        <fullName evidence="2">NPR1/NIM1-like C-terminal domain-containing protein</fullName>
    </recommendedName>
</protein>
<keyword evidence="4" id="KW-1185">Reference proteome</keyword>
<dbReference type="GO" id="GO:0042742">
    <property type="term" value="P:defense response to bacterium"/>
    <property type="evidence" value="ECO:0007669"/>
    <property type="project" value="TreeGrafter"/>
</dbReference>
<evidence type="ECO:0000313" key="3">
    <source>
        <dbReference type="EMBL" id="WVZ22844.1"/>
    </source>
</evidence>
<dbReference type="InterPro" id="IPR021094">
    <property type="entry name" value="NPR1/NIM1-like_C"/>
</dbReference>
<dbReference type="SUPFAM" id="SSF48403">
    <property type="entry name" value="Ankyrin repeat"/>
    <property type="match status" value="1"/>
</dbReference>
<name>A0AAQ3P7R8_VIGMU</name>
<dbReference type="Proteomes" id="UP001374535">
    <property type="component" value="Chromosome 1"/>
</dbReference>
<dbReference type="Pfam" id="PF12313">
    <property type="entry name" value="NPR1_like_C"/>
    <property type="match status" value="1"/>
</dbReference>
<dbReference type="GO" id="GO:2000031">
    <property type="term" value="P:regulation of salicylic acid mediated signaling pathway"/>
    <property type="evidence" value="ECO:0007669"/>
    <property type="project" value="InterPro"/>
</dbReference>
<gene>
    <name evidence="3" type="ORF">V8G54_001388</name>
</gene>
<dbReference type="GO" id="GO:0005886">
    <property type="term" value="C:plasma membrane"/>
    <property type="evidence" value="ECO:0007669"/>
    <property type="project" value="UniProtKB-SubCell"/>
</dbReference>
<accession>A0AAQ3P7R8</accession>